<dbReference type="InterPro" id="IPR007165">
    <property type="entry name" value="Phage_holin_4_2"/>
</dbReference>
<evidence type="ECO:0000256" key="1">
    <source>
        <dbReference type="SAM" id="Phobius"/>
    </source>
</evidence>
<feature type="transmembrane region" description="Helical" evidence="1">
    <location>
        <begin position="28"/>
        <end position="46"/>
    </location>
</feature>
<reference evidence="2 3" key="1">
    <citation type="submission" date="2021-01" db="EMBL/GenBank/DDBJ databases">
        <title>Chryseolinea sp. Jin1 Genome sequencing and assembly.</title>
        <authorList>
            <person name="Kim I."/>
        </authorList>
    </citation>
    <scope>NUCLEOTIDE SEQUENCE [LARGE SCALE GENOMIC DNA]</scope>
    <source>
        <strain evidence="2 3">Jin1</strain>
    </source>
</reference>
<dbReference type="EMBL" id="JAERRB010000003">
    <property type="protein sequence ID" value="MBL0741913.1"/>
    <property type="molecule type" value="Genomic_DNA"/>
</dbReference>
<name>A0ABS1KRU4_9BACT</name>
<keyword evidence="3" id="KW-1185">Reference proteome</keyword>
<dbReference type="PANTHER" id="PTHR37309:SF1">
    <property type="entry name" value="SLR0284 PROTEIN"/>
    <property type="match status" value="1"/>
</dbReference>
<dbReference type="Proteomes" id="UP000613030">
    <property type="component" value="Unassembled WGS sequence"/>
</dbReference>
<gene>
    <name evidence="2" type="ORF">JI741_11830</name>
</gene>
<keyword evidence="1" id="KW-0472">Membrane</keyword>
<feature type="transmembrane region" description="Helical" evidence="1">
    <location>
        <begin position="53"/>
        <end position="77"/>
    </location>
</feature>
<accession>A0ABS1KRU4</accession>
<evidence type="ECO:0000313" key="2">
    <source>
        <dbReference type="EMBL" id="MBL0741913.1"/>
    </source>
</evidence>
<protein>
    <submittedName>
        <fullName evidence="2">Phage holin family protein</fullName>
    </submittedName>
</protein>
<proteinExistence type="predicted"/>
<keyword evidence="1" id="KW-0812">Transmembrane</keyword>
<dbReference type="Pfam" id="PF04020">
    <property type="entry name" value="Phage_holin_4_2"/>
    <property type="match status" value="1"/>
</dbReference>
<dbReference type="PANTHER" id="PTHR37309">
    <property type="entry name" value="SLR0284 PROTEIN"/>
    <property type="match status" value="1"/>
</dbReference>
<comment type="caution">
    <text evidence="2">The sequence shown here is derived from an EMBL/GenBank/DDBJ whole genome shotgun (WGS) entry which is preliminary data.</text>
</comment>
<organism evidence="2 3">
    <name type="scientific">Chryseolinea lacunae</name>
    <dbReference type="NCBI Taxonomy" id="2801331"/>
    <lineage>
        <taxon>Bacteria</taxon>
        <taxon>Pseudomonadati</taxon>
        <taxon>Bacteroidota</taxon>
        <taxon>Cytophagia</taxon>
        <taxon>Cytophagales</taxon>
        <taxon>Fulvivirgaceae</taxon>
        <taxon>Chryseolinea</taxon>
    </lineage>
</organism>
<feature type="transmembrane region" description="Helical" evidence="1">
    <location>
        <begin position="89"/>
        <end position="110"/>
    </location>
</feature>
<keyword evidence="1" id="KW-1133">Transmembrane helix</keyword>
<dbReference type="RefSeq" id="WP_202009528.1">
    <property type="nucleotide sequence ID" value="NZ_JAERRB010000003.1"/>
</dbReference>
<sequence>MNGLIRFLLSGLAVFLTAYILPGVHVEHYGYALLVAAVLGLANFIIKPILIILTIPITVVTLGLFLLVINALMILLVDYLVPGFSVDGFWWALAFSLILSIFNSLFTDLFKDEKK</sequence>
<evidence type="ECO:0000313" key="3">
    <source>
        <dbReference type="Proteomes" id="UP000613030"/>
    </source>
</evidence>